<proteinExistence type="predicted"/>
<name>A0A7T7HHN5_9HYPH</name>
<dbReference type="RefSeq" id="WP_200334116.1">
    <property type="nucleotide sequence ID" value="NZ_CP066786.1"/>
</dbReference>
<protein>
    <submittedName>
        <fullName evidence="1">Uncharacterized protein</fullName>
    </submittedName>
</protein>
<evidence type="ECO:0000313" key="1">
    <source>
        <dbReference type="EMBL" id="QQM29293.1"/>
    </source>
</evidence>
<gene>
    <name evidence="1" type="ORF">JET14_13250</name>
</gene>
<dbReference type="Pfam" id="PF21822">
    <property type="entry name" value="Phage_TAC_15"/>
    <property type="match status" value="1"/>
</dbReference>
<sequence length="143" mass="15355">MAEKKIGGRTFKCEPLLATKALVLQGRLARALGPVAGKLPAILAARNGNDTQKAAADTETIAALVGIFEALTPEEYADLVKDIVEIAKLQRPSGDYEPVDLDGDFHGDMKSVFPVMFFVLQTQFQDFFGDALANGLRKTTGKG</sequence>
<accession>A0A7T7HHN5</accession>
<reference evidence="1 2" key="1">
    <citation type="submission" date="2020-12" db="EMBL/GenBank/DDBJ databases">
        <authorList>
            <person name="Zheng R.K."/>
            <person name="Sun C.M."/>
        </authorList>
    </citation>
    <scope>NUCLEOTIDE SEQUENCE [LARGE SCALE GENOMIC DNA]</scope>
    <source>
        <strain evidence="1 2">ZRK001</strain>
    </source>
</reference>
<dbReference type="EMBL" id="CP066786">
    <property type="protein sequence ID" value="QQM29293.1"/>
    <property type="molecule type" value="Genomic_DNA"/>
</dbReference>
<dbReference type="AlphaFoldDB" id="A0A7T7HHN5"/>
<evidence type="ECO:0000313" key="2">
    <source>
        <dbReference type="Proteomes" id="UP000596083"/>
    </source>
</evidence>
<organism evidence="1 2">
    <name type="scientific">Martelella lutilitoris</name>
    <dbReference type="NCBI Taxonomy" id="2583532"/>
    <lineage>
        <taxon>Bacteria</taxon>
        <taxon>Pseudomonadati</taxon>
        <taxon>Pseudomonadota</taxon>
        <taxon>Alphaproteobacteria</taxon>
        <taxon>Hyphomicrobiales</taxon>
        <taxon>Aurantimonadaceae</taxon>
        <taxon>Martelella</taxon>
    </lineage>
</organism>
<dbReference type="InterPro" id="IPR049156">
    <property type="entry name" value="Phage_chap_TAC_15-like"/>
</dbReference>
<dbReference type="Proteomes" id="UP000596083">
    <property type="component" value="Chromosome"/>
</dbReference>
<dbReference type="KEGG" id="mlut:JET14_13250"/>